<accession>A0A0F9VH90</accession>
<feature type="transmembrane region" description="Helical" evidence="1">
    <location>
        <begin position="70"/>
        <end position="90"/>
    </location>
</feature>
<organism evidence="2">
    <name type="scientific">marine sediment metagenome</name>
    <dbReference type="NCBI Taxonomy" id="412755"/>
    <lineage>
        <taxon>unclassified sequences</taxon>
        <taxon>metagenomes</taxon>
        <taxon>ecological metagenomes</taxon>
    </lineage>
</organism>
<gene>
    <name evidence="2" type="ORF">LCGC14_0140000</name>
</gene>
<name>A0A0F9VH90_9ZZZZ</name>
<feature type="transmembrane region" description="Helical" evidence="1">
    <location>
        <begin position="6"/>
        <end position="23"/>
    </location>
</feature>
<dbReference type="AlphaFoldDB" id="A0A0F9VH90"/>
<keyword evidence="1" id="KW-1133">Transmembrane helix</keyword>
<sequence length="99" mass="11230">MVTPELIVLSLNLTVALLAYFVAYPMLCGDNLVRIAANDLLATGTVLLVAGMLYAGRDHAFDLLVFSTNWFWFAFITYAAVETPLMIRYFNKRDLWSKF</sequence>
<evidence type="ECO:0000256" key="1">
    <source>
        <dbReference type="SAM" id="Phobius"/>
    </source>
</evidence>
<evidence type="ECO:0000313" key="2">
    <source>
        <dbReference type="EMBL" id="KKN99207.1"/>
    </source>
</evidence>
<feature type="transmembrane region" description="Helical" evidence="1">
    <location>
        <begin position="35"/>
        <end position="55"/>
    </location>
</feature>
<keyword evidence="1" id="KW-0812">Transmembrane</keyword>
<dbReference type="EMBL" id="LAZR01000048">
    <property type="protein sequence ID" value="KKN99207.1"/>
    <property type="molecule type" value="Genomic_DNA"/>
</dbReference>
<reference evidence="2" key="1">
    <citation type="journal article" date="2015" name="Nature">
        <title>Complex archaea that bridge the gap between prokaryotes and eukaryotes.</title>
        <authorList>
            <person name="Spang A."/>
            <person name="Saw J.H."/>
            <person name="Jorgensen S.L."/>
            <person name="Zaremba-Niedzwiedzka K."/>
            <person name="Martijn J."/>
            <person name="Lind A.E."/>
            <person name="van Eijk R."/>
            <person name="Schleper C."/>
            <person name="Guy L."/>
            <person name="Ettema T.J."/>
        </authorList>
    </citation>
    <scope>NUCLEOTIDE SEQUENCE</scope>
</reference>
<proteinExistence type="predicted"/>
<comment type="caution">
    <text evidence="2">The sequence shown here is derived from an EMBL/GenBank/DDBJ whole genome shotgun (WGS) entry which is preliminary data.</text>
</comment>
<protein>
    <submittedName>
        <fullName evidence="2">Uncharacterized protein</fullName>
    </submittedName>
</protein>
<keyword evidence="1" id="KW-0472">Membrane</keyword>